<sequence length="265" mass="31260">MLMFDEYIYLISRNMVYYAETNDTLTENINMQIKKEDSLQIPLSKLRSQKQQALVKSDIITHIFQLAEVYREHVETAMSQEEKAEREIEHSYLMLHLYHNPLTKQEEDTLTDPKVLEYRIMVIDMVISDTIKLLRYMTNHDAVYNLISNMALFRELPYMSKLSENKFMNALTDFTHPGGPYFPSRPVRQLAAKVMNVVFPTRPAKRARKLVHSCFRLMHPYYWAQSVSYHTLEYLKSGIAWGWGRVEALGNMCKRFVIEDDLKTD</sequence>
<organism evidence="1 2">
    <name type="scientific">Halteria grandinella</name>
    <dbReference type="NCBI Taxonomy" id="5974"/>
    <lineage>
        <taxon>Eukaryota</taxon>
        <taxon>Sar</taxon>
        <taxon>Alveolata</taxon>
        <taxon>Ciliophora</taxon>
        <taxon>Intramacronucleata</taxon>
        <taxon>Spirotrichea</taxon>
        <taxon>Stichotrichia</taxon>
        <taxon>Sporadotrichida</taxon>
        <taxon>Halteriidae</taxon>
        <taxon>Halteria</taxon>
    </lineage>
</organism>
<protein>
    <submittedName>
        <fullName evidence="1">Uncharacterized protein</fullName>
    </submittedName>
</protein>
<gene>
    <name evidence="1" type="ORF">FGO68_gene15682</name>
</gene>
<reference evidence="1" key="1">
    <citation type="submission" date="2019-06" db="EMBL/GenBank/DDBJ databases">
        <authorList>
            <person name="Zheng W."/>
        </authorList>
    </citation>
    <scope>NUCLEOTIDE SEQUENCE</scope>
    <source>
        <strain evidence="1">QDHG01</strain>
    </source>
</reference>
<accession>A0A8J8T281</accession>
<comment type="caution">
    <text evidence="1">The sequence shown here is derived from an EMBL/GenBank/DDBJ whole genome shotgun (WGS) entry which is preliminary data.</text>
</comment>
<dbReference type="AlphaFoldDB" id="A0A8J8T281"/>
<dbReference type="OrthoDB" id="19610at2759"/>
<dbReference type="PANTHER" id="PTHR48146">
    <property type="entry name" value="K-STIMULATED PYROPHOSPHATE-ENERGIZED SODIUM PUMP PROTEIN"/>
    <property type="match status" value="1"/>
</dbReference>
<keyword evidence="2" id="KW-1185">Reference proteome</keyword>
<proteinExistence type="predicted"/>
<evidence type="ECO:0000313" key="1">
    <source>
        <dbReference type="EMBL" id="TNV79562.1"/>
    </source>
</evidence>
<dbReference type="PANTHER" id="PTHR48146:SF2">
    <property type="entry name" value="K-STIMULATED PYROPHOSPHATE-ENERGIZED SODIUM PUMP PROTEIN"/>
    <property type="match status" value="1"/>
</dbReference>
<evidence type="ECO:0000313" key="2">
    <source>
        <dbReference type="Proteomes" id="UP000785679"/>
    </source>
</evidence>
<dbReference type="EMBL" id="RRYP01008751">
    <property type="protein sequence ID" value="TNV79562.1"/>
    <property type="molecule type" value="Genomic_DNA"/>
</dbReference>
<dbReference type="Proteomes" id="UP000785679">
    <property type="component" value="Unassembled WGS sequence"/>
</dbReference>
<name>A0A8J8T281_HALGN</name>